<proteinExistence type="predicted"/>
<dbReference type="KEGG" id="aqu:109590008"/>
<protein>
    <recommendedName>
        <fullName evidence="6">5'-nucleotidase</fullName>
    </recommendedName>
</protein>
<reference evidence="4" key="2">
    <citation type="submission" date="2017-05" db="UniProtKB">
        <authorList>
            <consortium name="EnsemblMetazoa"/>
        </authorList>
    </citation>
    <scope>IDENTIFICATION</scope>
</reference>
<dbReference type="EnsemblMetazoa" id="XM_020005976.1">
    <property type="protein sequence ID" value="XP_019861535.1"/>
    <property type="gene ID" value="LOC109590008"/>
</dbReference>
<dbReference type="EnsemblMetazoa" id="Aqu2.1.09012_001">
    <property type="protein sequence ID" value="Aqu2.1.09012_001"/>
    <property type="gene ID" value="Aqu2.1.09012"/>
</dbReference>
<name>A0A1X7T3S0_AMPQE</name>
<evidence type="ECO:0008006" key="6">
    <source>
        <dbReference type="Google" id="ProtNLM"/>
    </source>
</evidence>
<evidence type="ECO:0000256" key="2">
    <source>
        <dbReference type="ARBA" id="ARBA00022801"/>
    </source>
</evidence>
<organism evidence="4">
    <name type="scientific">Amphimedon queenslandica</name>
    <name type="common">Sponge</name>
    <dbReference type="NCBI Taxonomy" id="400682"/>
    <lineage>
        <taxon>Eukaryota</taxon>
        <taxon>Metazoa</taxon>
        <taxon>Porifera</taxon>
        <taxon>Demospongiae</taxon>
        <taxon>Heteroscleromorpha</taxon>
        <taxon>Haplosclerida</taxon>
        <taxon>Niphatidae</taxon>
        <taxon>Amphimedon</taxon>
    </lineage>
</organism>
<evidence type="ECO:0000256" key="3">
    <source>
        <dbReference type="ARBA" id="ARBA00022842"/>
    </source>
</evidence>
<dbReference type="PANTHER" id="PTHR12103:SF12">
    <property type="entry name" value="FI20020P1"/>
    <property type="match status" value="1"/>
</dbReference>
<dbReference type="PANTHER" id="PTHR12103">
    <property type="entry name" value="5'-NUCLEOTIDASE DOMAIN-CONTAINING"/>
    <property type="match status" value="1"/>
</dbReference>
<keyword evidence="3" id="KW-0460">Magnesium</keyword>
<dbReference type="Proteomes" id="UP000007879">
    <property type="component" value="Unassembled WGS sequence"/>
</dbReference>
<keyword evidence="1" id="KW-0479">Metal-binding</keyword>
<evidence type="ECO:0000256" key="1">
    <source>
        <dbReference type="ARBA" id="ARBA00022723"/>
    </source>
</evidence>
<dbReference type="InterPro" id="IPR036412">
    <property type="entry name" value="HAD-like_sf"/>
</dbReference>
<dbReference type="AlphaFoldDB" id="A0A1X7T3S0"/>
<evidence type="ECO:0000313" key="4">
    <source>
        <dbReference type="EnsemblMetazoa" id="Aqu2.1.09012_001"/>
    </source>
</evidence>
<keyword evidence="2" id="KW-0378">Hydrolase</keyword>
<sequence length="109" mass="12781">MLSFRIILRCGAARQRFGYKRCLSEQRVTPESLLEEYNEKITTLHKQFAGRTVSPRSVFTNSELSLRYINVYGFDYDFTLVQYTPEVMKLIYDESKKRLVNKLGVSTLI</sequence>
<reference evidence="5" key="1">
    <citation type="journal article" date="2010" name="Nature">
        <title>The Amphimedon queenslandica genome and the evolution of animal complexity.</title>
        <authorList>
            <person name="Srivastava M."/>
            <person name="Simakov O."/>
            <person name="Chapman J."/>
            <person name="Fahey B."/>
            <person name="Gauthier M.E."/>
            <person name="Mitros T."/>
            <person name="Richards G.S."/>
            <person name="Conaco C."/>
            <person name="Dacre M."/>
            <person name="Hellsten U."/>
            <person name="Larroux C."/>
            <person name="Putnam N.H."/>
            <person name="Stanke M."/>
            <person name="Adamska M."/>
            <person name="Darling A."/>
            <person name="Degnan S.M."/>
            <person name="Oakley T.H."/>
            <person name="Plachetzki D.C."/>
            <person name="Zhai Y."/>
            <person name="Adamski M."/>
            <person name="Calcino A."/>
            <person name="Cummins S.F."/>
            <person name="Goodstein D.M."/>
            <person name="Harris C."/>
            <person name="Jackson D.J."/>
            <person name="Leys S.P."/>
            <person name="Shu S."/>
            <person name="Woodcroft B.J."/>
            <person name="Vervoort M."/>
            <person name="Kosik K.S."/>
            <person name="Manning G."/>
            <person name="Degnan B.M."/>
            <person name="Rokhsar D.S."/>
        </authorList>
    </citation>
    <scope>NUCLEOTIDE SEQUENCE [LARGE SCALE GENOMIC DNA]</scope>
</reference>
<dbReference type="OrthoDB" id="9902910at2759"/>
<keyword evidence="5" id="KW-1185">Reference proteome</keyword>
<gene>
    <name evidence="4" type="primary">109590008</name>
</gene>
<dbReference type="Pfam" id="PF05761">
    <property type="entry name" value="5_nucleotid"/>
    <property type="match status" value="1"/>
</dbReference>
<evidence type="ECO:0000313" key="5">
    <source>
        <dbReference type="Proteomes" id="UP000007879"/>
    </source>
</evidence>
<dbReference type="GO" id="GO:0046872">
    <property type="term" value="F:metal ion binding"/>
    <property type="evidence" value="ECO:0007669"/>
    <property type="project" value="UniProtKB-KW"/>
</dbReference>
<dbReference type="GO" id="GO:0008253">
    <property type="term" value="F:5'-nucleotidase activity"/>
    <property type="evidence" value="ECO:0007669"/>
    <property type="project" value="TreeGrafter"/>
</dbReference>
<dbReference type="SUPFAM" id="SSF56784">
    <property type="entry name" value="HAD-like"/>
    <property type="match status" value="1"/>
</dbReference>
<dbReference type="InParanoid" id="A0A1X7T3S0"/>
<accession>A0A1X7T3S0</accession>
<dbReference type="InterPro" id="IPR008380">
    <property type="entry name" value="HAD-SF_hydro_IG_5-nucl"/>
</dbReference>